<gene>
    <name evidence="1" type="ORF">MetfoDRAFT_1496</name>
</gene>
<proteinExistence type="predicted"/>
<comment type="caution">
    <text evidence="1">The sequence shown here is derived from an EMBL/GenBank/DDBJ whole genome shotgun (WGS) entry which is preliminary data.</text>
</comment>
<dbReference type="RefSeq" id="WP_007044924.1">
    <property type="nucleotide sequence ID" value="NZ_AGJL01000041.1"/>
</dbReference>
<evidence type="ECO:0000313" key="2">
    <source>
        <dbReference type="Proteomes" id="UP000003706"/>
    </source>
</evidence>
<dbReference type="EMBL" id="AGJL01000041">
    <property type="protein sequence ID" value="EHP84992.1"/>
    <property type="molecule type" value="Genomic_DNA"/>
</dbReference>
<dbReference type="Proteomes" id="UP000003706">
    <property type="component" value="Unassembled WGS sequence"/>
</dbReference>
<name>H1L0C2_9EURY</name>
<protein>
    <submittedName>
        <fullName evidence="1">Uncharacterized protein</fullName>
    </submittedName>
</protein>
<keyword evidence="2" id="KW-1185">Reference proteome</keyword>
<dbReference type="AlphaFoldDB" id="H1L0C2"/>
<organism evidence="1 2">
    <name type="scientific">Methanotorris formicicus Mc-S-70</name>
    <dbReference type="NCBI Taxonomy" id="647171"/>
    <lineage>
        <taxon>Archaea</taxon>
        <taxon>Methanobacteriati</taxon>
        <taxon>Methanobacteriota</taxon>
        <taxon>Methanomada group</taxon>
        <taxon>Methanococci</taxon>
        <taxon>Methanococcales</taxon>
        <taxon>Methanocaldococcaceae</taxon>
        <taxon>Methanotorris</taxon>
    </lineage>
</organism>
<dbReference type="STRING" id="647171.MetfoDRAFT_1496"/>
<sequence>MKNTLNKENIGIKEIYYIEHKNAIHYNKNYTKECLNLWIFKKDMESTIGIISGRYLVKNEITYSCKINIYMASKNELNENKIFKTTTNTVEEIIKTYNLLDSKHHAIEYTYKISKLSNIYVPEICRANEAIRNINPCLSNILEKTKDIIQYELFSGFNDGPYFAYISEYRYDSGNRPKVTIALEKNIKIPTSEFDKFKENMDKMTKVIKKPIFLWDFIKDIDNRIMETHKKWIQK</sequence>
<accession>H1L0C2</accession>
<evidence type="ECO:0000313" key="1">
    <source>
        <dbReference type="EMBL" id="EHP84992.1"/>
    </source>
</evidence>
<reference evidence="1 2" key="1">
    <citation type="submission" date="2011-09" db="EMBL/GenBank/DDBJ databases">
        <title>The draft genome of Methanotorris formicicus Mc-S-70.</title>
        <authorList>
            <consortium name="US DOE Joint Genome Institute (JGI-PGF)"/>
            <person name="Lucas S."/>
            <person name="Han J."/>
            <person name="Lapidus A."/>
            <person name="Cheng J.-F."/>
            <person name="Goodwin L."/>
            <person name="Pitluck S."/>
            <person name="Peters L."/>
            <person name="Land M.L."/>
            <person name="Hauser L."/>
            <person name="Sieprawska-Lupa M."/>
            <person name="Takai K."/>
            <person name="Miyazaki J."/>
            <person name="Whitman W."/>
            <person name="Woyke T.J."/>
        </authorList>
    </citation>
    <scope>NUCLEOTIDE SEQUENCE [LARGE SCALE GENOMIC DNA]</scope>
    <source>
        <strain evidence="1 2">Mc-S-70</strain>
    </source>
</reference>